<protein>
    <submittedName>
        <fullName evidence="3">Metallophosphoesterase family protein</fullName>
    </submittedName>
</protein>
<dbReference type="InterPro" id="IPR024654">
    <property type="entry name" value="Calcineurin-like_PHP_lpxH"/>
</dbReference>
<evidence type="ECO:0000256" key="1">
    <source>
        <dbReference type="ARBA" id="ARBA00008950"/>
    </source>
</evidence>
<proteinExistence type="inferred from homology"/>
<accession>A0ABU3RR49</accession>
<dbReference type="PANTHER" id="PTHR42850">
    <property type="entry name" value="METALLOPHOSPHOESTERASE"/>
    <property type="match status" value="1"/>
</dbReference>
<organism evidence="3 4">
    <name type="scientific">Paenibacillus violae</name>
    <dbReference type="NCBI Taxonomy" id="3077234"/>
    <lineage>
        <taxon>Bacteria</taxon>
        <taxon>Bacillati</taxon>
        <taxon>Bacillota</taxon>
        <taxon>Bacilli</taxon>
        <taxon>Bacillales</taxon>
        <taxon>Paenibacillaceae</taxon>
        <taxon>Paenibacillus</taxon>
    </lineage>
</organism>
<gene>
    <name evidence="3" type="ORF">RQP52_35940</name>
</gene>
<keyword evidence="4" id="KW-1185">Reference proteome</keyword>
<dbReference type="InterPro" id="IPR050126">
    <property type="entry name" value="Ap4A_hydrolase"/>
</dbReference>
<evidence type="ECO:0000313" key="4">
    <source>
        <dbReference type="Proteomes" id="UP001260980"/>
    </source>
</evidence>
<dbReference type="CDD" id="cd00838">
    <property type="entry name" value="MPP_superfamily"/>
    <property type="match status" value="1"/>
</dbReference>
<sequence>MAVFTDVHGNYAALQAVLKEDIERNEVEHIYCLGDMIAIGQETNQVLETLFSRNDISMVTGNHDESILAIVEGKEHPVSHSHAKTHHEWIASRMDPVFVPKLKSLPRILEGTYVEKNLLMLHYHMEESKRAVHISEDPFASVGKDPSLEQISAFYLGSTAEIICFGHDHKRYYFATASKIYLNPGALGCYELPIARYAILEIIDSEVNVLFKEVPYNNKNFLLNFRSFGLPEGEFLLTVFHGNQHLNYM</sequence>
<comment type="caution">
    <text evidence="3">The sequence shown here is derived from an EMBL/GenBank/DDBJ whole genome shotgun (WGS) entry which is preliminary data.</text>
</comment>
<dbReference type="InterPro" id="IPR029052">
    <property type="entry name" value="Metallo-depent_PP-like"/>
</dbReference>
<dbReference type="InterPro" id="IPR011152">
    <property type="entry name" value="Pesterase_MJ0912"/>
</dbReference>
<evidence type="ECO:0000259" key="2">
    <source>
        <dbReference type="Pfam" id="PF12850"/>
    </source>
</evidence>
<feature type="domain" description="Calcineurin-like phosphoesterase" evidence="2">
    <location>
        <begin position="2"/>
        <end position="202"/>
    </location>
</feature>
<dbReference type="SUPFAM" id="SSF56300">
    <property type="entry name" value="Metallo-dependent phosphatases"/>
    <property type="match status" value="1"/>
</dbReference>
<dbReference type="Gene3D" id="3.60.21.10">
    <property type="match status" value="1"/>
</dbReference>
<dbReference type="PANTHER" id="PTHR42850:SF2">
    <property type="entry name" value="BLL5683 PROTEIN"/>
    <property type="match status" value="1"/>
</dbReference>
<dbReference type="RefSeq" id="WP_315956275.1">
    <property type="nucleotide sequence ID" value="NZ_JAWCUD010000027.1"/>
</dbReference>
<dbReference type="Proteomes" id="UP001260980">
    <property type="component" value="Unassembled WGS sequence"/>
</dbReference>
<comment type="similarity">
    <text evidence="1">Belongs to the metallophosphoesterase superfamily. YfcE family.</text>
</comment>
<dbReference type="Pfam" id="PF12850">
    <property type="entry name" value="Metallophos_2"/>
    <property type="match status" value="1"/>
</dbReference>
<dbReference type="PIRSF" id="PIRSF000883">
    <property type="entry name" value="Pesterase_MJ0912"/>
    <property type="match status" value="1"/>
</dbReference>
<name>A0ABU3RR49_9BACL</name>
<reference evidence="3 4" key="1">
    <citation type="submission" date="2023-10" db="EMBL/GenBank/DDBJ databases">
        <title>Paenibacillus strain PFR10 Genome sequencing and assembly.</title>
        <authorList>
            <person name="Kim I."/>
        </authorList>
    </citation>
    <scope>NUCLEOTIDE SEQUENCE [LARGE SCALE GENOMIC DNA]</scope>
    <source>
        <strain evidence="3 4">PFR10</strain>
    </source>
</reference>
<evidence type="ECO:0000313" key="3">
    <source>
        <dbReference type="EMBL" id="MDU0206454.1"/>
    </source>
</evidence>
<dbReference type="EMBL" id="JAWCUD010000027">
    <property type="protein sequence ID" value="MDU0206454.1"/>
    <property type="molecule type" value="Genomic_DNA"/>
</dbReference>